<feature type="transmembrane region" description="Helical" evidence="2">
    <location>
        <begin position="65"/>
        <end position="84"/>
    </location>
</feature>
<proteinExistence type="predicted"/>
<evidence type="ECO:0000313" key="5">
    <source>
        <dbReference type="Proteomes" id="UP001050975"/>
    </source>
</evidence>
<dbReference type="InterPro" id="IPR048567">
    <property type="entry name" value="CyanoTRADDas_TM"/>
</dbReference>
<dbReference type="AlphaFoldDB" id="A0AAV3X8H7"/>
<protein>
    <recommendedName>
        <fullName evidence="3">Cyanobacterial TRADD-N associated 2 transmembrane domain-containing protein</fullName>
    </recommendedName>
</protein>
<organism evidence="4 5">
    <name type="scientific">Microseira wollei NIES-4236</name>
    <dbReference type="NCBI Taxonomy" id="2530354"/>
    <lineage>
        <taxon>Bacteria</taxon>
        <taxon>Bacillati</taxon>
        <taxon>Cyanobacteriota</taxon>
        <taxon>Cyanophyceae</taxon>
        <taxon>Oscillatoriophycideae</taxon>
        <taxon>Aerosakkonematales</taxon>
        <taxon>Aerosakkonemataceae</taxon>
        <taxon>Microseira</taxon>
    </lineage>
</organism>
<reference evidence="4" key="1">
    <citation type="submission" date="2019-10" db="EMBL/GenBank/DDBJ databases">
        <title>Draft genome sequece of Microseira wollei NIES-4236.</title>
        <authorList>
            <person name="Yamaguchi H."/>
            <person name="Suzuki S."/>
            <person name="Kawachi M."/>
        </authorList>
    </citation>
    <scope>NUCLEOTIDE SEQUENCE</scope>
    <source>
        <strain evidence="4">NIES-4236</strain>
    </source>
</reference>
<keyword evidence="2" id="KW-0812">Transmembrane</keyword>
<dbReference type="Proteomes" id="UP001050975">
    <property type="component" value="Unassembled WGS sequence"/>
</dbReference>
<dbReference type="EMBL" id="BLAY01000012">
    <property type="protein sequence ID" value="GET36370.1"/>
    <property type="molecule type" value="Genomic_DNA"/>
</dbReference>
<accession>A0AAV3X8H7</accession>
<feature type="domain" description="Cyanobacterial TRADD-N associated 2 transmembrane" evidence="3">
    <location>
        <begin position="30"/>
        <end position="89"/>
    </location>
</feature>
<dbReference type="RefSeq" id="WP_226575833.1">
    <property type="nucleotide sequence ID" value="NZ_BLAY01000012.1"/>
</dbReference>
<evidence type="ECO:0000256" key="2">
    <source>
        <dbReference type="SAM" id="Phobius"/>
    </source>
</evidence>
<feature type="compositionally biased region" description="Polar residues" evidence="1">
    <location>
        <begin position="1"/>
        <end position="15"/>
    </location>
</feature>
<dbReference type="Pfam" id="PF20712">
    <property type="entry name" value="CyanoTRADDas_TM"/>
    <property type="match status" value="1"/>
</dbReference>
<sequence>MYNNQLNTNQPSPSDDSPEMERDIIQDSWRQARFSANATLGFIIASAVINILGIGLLFCGKVPEGTITTASGLTTNIVSLLVMLNKENNDRLDRLAKEFQHED</sequence>
<gene>
    <name evidence="4" type="ORF">MiSe_11190</name>
</gene>
<keyword evidence="2" id="KW-0472">Membrane</keyword>
<evidence type="ECO:0000313" key="4">
    <source>
        <dbReference type="EMBL" id="GET36370.1"/>
    </source>
</evidence>
<keyword evidence="5" id="KW-1185">Reference proteome</keyword>
<comment type="caution">
    <text evidence="4">The sequence shown here is derived from an EMBL/GenBank/DDBJ whole genome shotgun (WGS) entry which is preliminary data.</text>
</comment>
<name>A0AAV3X8H7_9CYAN</name>
<feature type="region of interest" description="Disordered" evidence="1">
    <location>
        <begin position="1"/>
        <end position="21"/>
    </location>
</feature>
<evidence type="ECO:0000256" key="1">
    <source>
        <dbReference type="SAM" id="MobiDB-lite"/>
    </source>
</evidence>
<keyword evidence="2" id="KW-1133">Transmembrane helix</keyword>
<feature type="transmembrane region" description="Helical" evidence="2">
    <location>
        <begin position="38"/>
        <end position="59"/>
    </location>
</feature>
<evidence type="ECO:0000259" key="3">
    <source>
        <dbReference type="Pfam" id="PF20712"/>
    </source>
</evidence>